<evidence type="ECO:0000313" key="2">
    <source>
        <dbReference type="Proteomes" id="UP001652620"/>
    </source>
</evidence>
<accession>A0ABM3J0J8</accession>
<feature type="chain" id="PRO_5047355138" evidence="1">
    <location>
        <begin position="22"/>
        <end position="244"/>
    </location>
</feature>
<gene>
    <name evidence="3" type="primary">LOC105232386</name>
</gene>
<keyword evidence="2" id="KW-1185">Reference proteome</keyword>
<protein>
    <submittedName>
        <fullName evidence="3">Uncharacterized protein LOC105232386 isoform X2</fullName>
    </submittedName>
</protein>
<dbReference type="RefSeq" id="XP_049302752.1">
    <property type="nucleotide sequence ID" value="XM_049446795.1"/>
</dbReference>
<evidence type="ECO:0000313" key="3">
    <source>
        <dbReference type="RefSeq" id="XP_049302752.1"/>
    </source>
</evidence>
<keyword evidence="1" id="KW-0732">Signal</keyword>
<dbReference type="Proteomes" id="UP001652620">
    <property type="component" value="Chromosome 1"/>
</dbReference>
<reference evidence="3" key="2">
    <citation type="submission" date="2025-08" db="UniProtKB">
        <authorList>
            <consortium name="RefSeq"/>
        </authorList>
    </citation>
    <scope>IDENTIFICATION</scope>
    <source>
        <tissue evidence="3">Adult</tissue>
    </source>
</reference>
<reference evidence="2" key="1">
    <citation type="submission" date="2025-05" db="UniProtKB">
        <authorList>
            <consortium name="RefSeq"/>
        </authorList>
    </citation>
    <scope>NUCLEOTIDE SEQUENCE [LARGE SCALE GENOMIC DNA]</scope>
</reference>
<proteinExistence type="predicted"/>
<organism evidence="2 3">
    <name type="scientific">Bactrocera dorsalis</name>
    <name type="common">Oriental fruit fly</name>
    <name type="synonym">Dacus dorsalis</name>
    <dbReference type="NCBI Taxonomy" id="27457"/>
    <lineage>
        <taxon>Eukaryota</taxon>
        <taxon>Metazoa</taxon>
        <taxon>Ecdysozoa</taxon>
        <taxon>Arthropoda</taxon>
        <taxon>Hexapoda</taxon>
        <taxon>Insecta</taxon>
        <taxon>Pterygota</taxon>
        <taxon>Neoptera</taxon>
        <taxon>Endopterygota</taxon>
        <taxon>Diptera</taxon>
        <taxon>Brachycera</taxon>
        <taxon>Muscomorpha</taxon>
        <taxon>Tephritoidea</taxon>
        <taxon>Tephritidae</taxon>
        <taxon>Bactrocera</taxon>
        <taxon>Bactrocera</taxon>
    </lineage>
</organism>
<feature type="signal peptide" evidence="1">
    <location>
        <begin position="1"/>
        <end position="21"/>
    </location>
</feature>
<sequence>MFKRSSYLVIILLLLIQLISCLPRSSSTDAVDSILPRTTTITPSVGENAVQSGLNSFKEVVRKNLINCVNFELQRTNQIAEDVLADPSMYSIDSEAMQKELSVLRKYVTDSKEVLNKSLLAHQFRPNTFVSFSYDVRNIGLRFERFHWSHGSKFEPLTPEEQVTWDALKKHGFLEYDEEMRKRVDEYQSNMVDKFEKYVKTLSAAEKEKDKDMKDMMAAWNAYTKNETSKTRFVQRLLEINLRP</sequence>
<dbReference type="GeneID" id="105232386"/>
<evidence type="ECO:0000256" key="1">
    <source>
        <dbReference type="SAM" id="SignalP"/>
    </source>
</evidence>
<name>A0ABM3J0J8_BACDO</name>